<keyword evidence="4 5" id="KW-0732">Signal</keyword>
<name>A0ABU2NNV2_9ACTN</name>
<comment type="similarity">
    <text evidence="2">Belongs to the bacterial solute-binding protein 1 family.</text>
</comment>
<sequence>MRPPIRTAALLTCAALVLSGCGSQFGSNEKTEQDDSARQKLAMMIAASTDAEADSLKKAVARWEKKTGHQVRVQVAQDLNQQLGQALAGGEPPDVFYVTSDQFANYAEGGSLYAYGDQVEADGFVEGLRASFSHEDELVCVPKDSSTLALAINKDLWKKAGLTDDDVPTDWQELEDVAGKLTKGDVTGLVFDPTYNRVGAFMRQSGGWITDDGQQKMAADTPENLRALTYVKDMLRSGSLKYSKQVDSGWGGEAFGKERAAMAIEGNWLTGALRNDYPDLDYRTVELPGGPEGRGTLSFSTCWGVAKKSAHHEAAVDLVKALTAPDQQMTFAEAFGVMPSRTEALGEYGTAFPESAAFVAGTEYAEGPVTLPGFAKVLQQFDTDLAGLRTGDPEKILAELQRNGEQALADR</sequence>
<keyword evidence="3" id="KW-0813">Transport</keyword>
<dbReference type="PROSITE" id="PS51257">
    <property type="entry name" value="PROKAR_LIPOPROTEIN"/>
    <property type="match status" value="1"/>
</dbReference>
<dbReference type="PANTHER" id="PTHR43649">
    <property type="entry name" value="ARABINOSE-BINDING PROTEIN-RELATED"/>
    <property type="match status" value="1"/>
</dbReference>
<feature type="signal peptide" evidence="5">
    <location>
        <begin position="1"/>
        <end position="26"/>
    </location>
</feature>
<evidence type="ECO:0000256" key="5">
    <source>
        <dbReference type="SAM" id="SignalP"/>
    </source>
</evidence>
<evidence type="ECO:0000256" key="4">
    <source>
        <dbReference type="ARBA" id="ARBA00022729"/>
    </source>
</evidence>
<keyword evidence="7" id="KW-1185">Reference proteome</keyword>
<dbReference type="PANTHER" id="PTHR43649:SF31">
    <property type="entry name" value="SN-GLYCEROL-3-PHOSPHATE-BINDING PERIPLASMIC PROTEIN UGPB"/>
    <property type="match status" value="1"/>
</dbReference>
<evidence type="ECO:0000256" key="1">
    <source>
        <dbReference type="ARBA" id="ARBA00004196"/>
    </source>
</evidence>
<evidence type="ECO:0000256" key="3">
    <source>
        <dbReference type="ARBA" id="ARBA00022448"/>
    </source>
</evidence>
<evidence type="ECO:0000256" key="2">
    <source>
        <dbReference type="ARBA" id="ARBA00008520"/>
    </source>
</evidence>
<dbReference type="InterPro" id="IPR006059">
    <property type="entry name" value="SBP"/>
</dbReference>
<dbReference type="Gene3D" id="3.40.190.10">
    <property type="entry name" value="Periplasmic binding protein-like II"/>
    <property type="match status" value="1"/>
</dbReference>
<protein>
    <submittedName>
        <fullName evidence="6">Extracellular solute-binding protein</fullName>
    </submittedName>
</protein>
<dbReference type="Pfam" id="PF01547">
    <property type="entry name" value="SBP_bac_1"/>
    <property type="match status" value="1"/>
</dbReference>
<dbReference type="SUPFAM" id="SSF53850">
    <property type="entry name" value="Periplasmic binding protein-like II"/>
    <property type="match status" value="1"/>
</dbReference>
<evidence type="ECO:0000313" key="7">
    <source>
        <dbReference type="Proteomes" id="UP001183414"/>
    </source>
</evidence>
<feature type="chain" id="PRO_5046628948" evidence="5">
    <location>
        <begin position="27"/>
        <end position="411"/>
    </location>
</feature>
<dbReference type="EMBL" id="JAVREQ010000005">
    <property type="protein sequence ID" value="MDT0378656.1"/>
    <property type="molecule type" value="Genomic_DNA"/>
</dbReference>
<dbReference type="Proteomes" id="UP001183414">
    <property type="component" value="Unassembled WGS sequence"/>
</dbReference>
<organism evidence="6 7">
    <name type="scientific">Streptomyces hazeniae</name>
    <dbReference type="NCBI Taxonomy" id="3075538"/>
    <lineage>
        <taxon>Bacteria</taxon>
        <taxon>Bacillati</taxon>
        <taxon>Actinomycetota</taxon>
        <taxon>Actinomycetes</taxon>
        <taxon>Kitasatosporales</taxon>
        <taxon>Streptomycetaceae</taxon>
        <taxon>Streptomyces</taxon>
    </lineage>
</organism>
<reference evidence="7" key="1">
    <citation type="submission" date="2023-07" db="EMBL/GenBank/DDBJ databases">
        <title>30 novel species of actinomycetes from the DSMZ collection.</title>
        <authorList>
            <person name="Nouioui I."/>
        </authorList>
    </citation>
    <scope>NUCLEOTIDE SEQUENCE [LARGE SCALE GENOMIC DNA]</scope>
    <source>
        <strain evidence="7">DSM 42041</strain>
    </source>
</reference>
<accession>A0ABU2NNV2</accession>
<gene>
    <name evidence="6" type="ORF">RM572_07670</name>
</gene>
<comment type="caution">
    <text evidence="6">The sequence shown here is derived from an EMBL/GenBank/DDBJ whole genome shotgun (WGS) entry which is preliminary data.</text>
</comment>
<evidence type="ECO:0000313" key="6">
    <source>
        <dbReference type="EMBL" id="MDT0378656.1"/>
    </source>
</evidence>
<proteinExistence type="inferred from homology"/>
<dbReference type="InterPro" id="IPR050490">
    <property type="entry name" value="Bact_solute-bd_prot1"/>
</dbReference>
<comment type="subcellular location">
    <subcellularLocation>
        <location evidence="1">Cell envelope</location>
    </subcellularLocation>
</comment>
<dbReference type="RefSeq" id="WP_311672526.1">
    <property type="nucleotide sequence ID" value="NZ_JAVREQ010000005.1"/>
</dbReference>